<dbReference type="PANTHER" id="PTHR30433:SF4">
    <property type="entry name" value="MOTILITY PROTEIN A"/>
    <property type="match status" value="1"/>
</dbReference>
<dbReference type="AlphaFoldDB" id="A0A7W6D9N9"/>
<evidence type="ECO:0000256" key="13">
    <source>
        <dbReference type="SAM" id="Phobius"/>
    </source>
</evidence>
<evidence type="ECO:0000256" key="7">
    <source>
        <dbReference type="ARBA" id="ARBA00022692"/>
    </source>
</evidence>
<keyword evidence="5" id="KW-0145">Chemotaxis</keyword>
<dbReference type="InterPro" id="IPR046786">
    <property type="entry name" value="MotA_N"/>
</dbReference>
<dbReference type="GO" id="GO:1902600">
    <property type="term" value="P:proton transmembrane transport"/>
    <property type="evidence" value="ECO:0007669"/>
    <property type="project" value="UniProtKB-KW"/>
</dbReference>
<dbReference type="GO" id="GO:0071978">
    <property type="term" value="P:bacterial-type flagellum-dependent swarming motility"/>
    <property type="evidence" value="ECO:0007669"/>
    <property type="project" value="InterPro"/>
</dbReference>
<evidence type="ECO:0000256" key="11">
    <source>
        <dbReference type="ARBA" id="ARBA00023065"/>
    </source>
</evidence>
<evidence type="ECO:0000313" key="17">
    <source>
        <dbReference type="Proteomes" id="UP000574761"/>
    </source>
</evidence>
<keyword evidence="10 13" id="KW-1133">Transmembrane helix</keyword>
<comment type="caution">
    <text evidence="16">The sequence shown here is derived from an EMBL/GenBank/DDBJ whole genome shotgun (WGS) entry which is preliminary data.</text>
</comment>
<accession>A0A7W6D9N9</accession>
<evidence type="ECO:0000259" key="14">
    <source>
        <dbReference type="Pfam" id="PF01618"/>
    </source>
</evidence>
<organism evidence="16 17">
    <name type="scientific">Mycoplana azooxidifex</name>
    <dbReference type="NCBI Taxonomy" id="1636188"/>
    <lineage>
        <taxon>Bacteria</taxon>
        <taxon>Pseudomonadati</taxon>
        <taxon>Pseudomonadota</taxon>
        <taxon>Alphaproteobacteria</taxon>
        <taxon>Hyphomicrobiales</taxon>
        <taxon>Rhizobiaceae</taxon>
        <taxon>Mycoplana</taxon>
    </lineage>
</organism>
<feature type="transmembrane region" description="Helical" evidence="13">
    <location>
        <begin position="203"/>
        <end position="227"/>
    </location>
</feature>
<dbReference type="PROSITE" id="PS01307">
    <property type="entry name" value="MOTA"/>
    <property type="match status" value="1"/>
</dbReference>
<evidence type="ECO:0000256" key="10">
    <source>
        <dbReference type="ARBA" id="ARBA00022989"/>
    </source>
</evidence>
<feature type="transmembrane region" description="Helical" evidence="13">
    <location>
        <begin position="32"/>
        <end position="51"/>
    </location>
</feature>
<dbReference type="InterPro" id="IPR022522">
    <property type="entry name" value="Flagellar_motor_stator_MotA"/>
</dbReference>
<evidence type="ECO:0000259" key="15">
    <source>
        <dbReference type="Pfam" id="PF20560"/>
    </source>
</evidence>
<feature type="domain" description="MotA/TolQ/ExbB proton channel" evidence="14">
    <location>
        <begin position="135"/>
        <end position="233"/>
    </location>
</feature>
<evidence type="ECO:0000256" key="12">
    <source>
        <dbReference type="ARBA" id="ARBA00023136"/>
    </source>
</evidence>
<keyword evidence="9" id="KW-0375">Hydrogen ion transport</keyword>
<dbReference type="InterPro" id="IPR002898">
    <property type="entry name" value="MotA_ExbB_proton_chnl"/>
</dbReference>
<evidence type="ECO:0000256" key="4">
    <source>
        <dbReference type="ARBA" id="ARBA00022475"/>
    </source>
</evidence>
<comment type="similarity">
    <text evidence="2">Belongs to the MotA family.</text>
</comment>
<keyword evidence="11" id="KW-0406">Ion transport</keyword>
<protein>
    <submittedName>
        <fullName evidence="16">Chemotaxis protein MotA</fullName>
    </submittedName>
</protein>
<comment type="subcellular location">
    <subcellularLocation>
        <location evidence="1">Cell inner membrane</location>
        <topology evidence="1">Multi-pass membrane protein</topology>
    </subcellularLocation>
</comment>
<evidence type="ECO:0000256" key="5">
    <source>
        <dbReference type="ARBA" id="ARBA00022500"/>
    </source>
</evidence>
<dbReference type="GO" id="GO:0006935">
    <property type="term" value="P:chemotaxis"/>
    <property type="evidence" value="ECO:0007669"/>
    <property type="project" value="UniProtKB-KW"/>
</dbReference>
<keyword evidence="8" id="KW-0283">Flagellar rotation</keyword>
<dbReference type="GO" id="GO:0005886">
    <property type="term" value="C:plasma membrane"/>
    <property type="evidence" value="ECO:0007669"/>
    <property type="project" value="UniProtKB-SubCell"/>
</dbReference>
<evidence type="ECO:0000256" key="8">
    <source>
        <dbReference type="ARBA" id="ARBA00022779"/>
    </source>
</evidence>
<gene>
    <name evidence="16" type="ORF">GGQ64_004523</name>
</gene>
<keyword evidence="4" id="KW-1003">Cell membrane</keyword>
<dbReference type="EMBL" id="JACIEE010000010">
    <property type="protein sequence ID" value="MBB3979283.1"/>
    <property type="molecule type" value="Genomic_DNA"/>
</dbReference>
<feature type="transmembrane region" description="Helical" evidence="13">
    <location>
        <begin position="171"/>
        <end position="191"/>
    </location>
</feature>
<proteinExistence type="inferred from homology"/>
<reference evidence="16 17" key="1">
    <citation type="submission" date="2020-08" db="EMBL/GenBank/DDBJ databases">
        <title>Genomic Encyclopedia of Type Strains, Phase IV (KMG-IV): sequencing the most valuable type-strain genomes for metagenomic binning, comparative biology and taxonomic classification.</title>
        <authorList>
            <person name="Goeker M."/>
        </authorList>
    </citation>
    <scope>NUCLEOTIDE SEQUENCE [LARGE SCALE GENOMIC DNA]</scope>
    <source>
        <strain evidence="16 17">DSM 100211</strain>
    </source>
</reference>
<evidence type="ECO:0000313" key="16">
    <source>
        <dbReference type="EMBL" id="MBB3979283.1"/>
    </source>
</evidence>
<keyword evidence="7 13" id="KW-0812">Transmembrane</keyword>
<sequence length="292" mass="31589">MNIIIGLIVTFGCVLGGYMAMGGHLEVLAQPFELVIIGGAGIGGFIMANTMKVVKDTGKALGEAFKHKVPKERHYLDTLGVLYSLMRDLRTKSRNEIEAHIDNPDDSSIFQSAPTVLQNRELTAFICDYVRLIIIGNARAHEIEALMDEEIQTITHDKMKPYHALNTMGDAFPAIGIVAAVLGVIKAMGAINESPEILGGKIAAALVGTLLGVFLSYSIVSPIIANIKSVRTKQNRLYVIVKQTLLAYMNGSVPQVALEYGRKTISAYERPSIDAVEQEMMNPGGSNDTKAA</sequence>
<dbReference type="NCBIfam" id="TIGR03818">
    <property type="entry name" value="MotA1"/>
    <property type="match status" value="1"/>
</dbReference>
<keyword evidence="3" id="KW-0813">Transport</keyword>
<dbReference type="RefSeq" id="WP_183807528.1">
    <property type="nucleotide sequence ID" value="NZ_JACIEE010000010.1"/>
</dbReference>
<dbReference type="PANTHER" id="PTHR30433">
    <property type="entry name" value="CHEMOTAXIS PROTEIN MOTA"/>
    <property type="match status" value="1"/>
</dbReference>
<dbReference type="Proteomes" id="UP000574761">
    <property type="component" value="Unassembled WGS sequence"/>
</dbReference>
<dbReference type="InterPro" id="IPR047055">
    <property type="entry name" value="MotA-like"/>
</dbReference>
<evidence type="ECO:0000256" key="2">
    <source>
        <dbReference type="ARBA" id="ARBA00008038"/>
    </source>
</evidence>
<dbReference type="Pfam" id="PF20560">
    <property type="entry name" value="MotA_N"/>
    <property type="match status" value="1"/>
</dbReference>
<dbReference type="InterPro" id="IPR000540">
    <property type="entry name" value="Flag_MotA_CS"/>
</dbReference>
<evidence type="ECO:0000256" key="1">
    <source>
        <dbReference type="ARBA" id="ARBA00004429"/>
    </source>
</evidence>
<feature type="domain" description="Motility protein A N-terminal" evidence="15">
    <location>
        <begin position="4"/>
        <end position="92"/>
    </location>
</feature>
<evidence type="ECO:0000256" key="6">
    <source>
        <dbReference type="ARBA" id="ARBA00022519"/>
    </source>
</evidence>
<keyword evidence="12 13" id="KW-0472">Membrane</keyword>
<dbReference type="Pfam" id="PF01618">
    <property type="entry name" value="MotA_ExbB"/>
    <property type="match status" value="1"/>
</dbReference>
<keyword evidence="6" id="KW-0997">Cell inner membrane</keyword>
<evidence type="ECO:0000256" key="9">
    <source>
        <dbReference type="ARBA" id="ARBA00022781"/>
    </source>
</evidence>
<evidence type="ECO:0000256" key="3">
    <source>
        <dbReference type="ARBA" id="ARBA00022448"/>
    </source>
</evidence>
<keyword evidence="17" id="KW-1185">Reference proteome</keyword>
<name>A0A7W6D9N9_9HYPH</name>